<feature type="transmembrane region" description="Helical" evidence="10">
    <location>
        <begin position="54"/>
        <end position="73"/>
    </location>
</feature>
<evidence type="ECO:0000256" key="7">
    <source>
        <dbReference type="ARBA" id="ARBA00022989"/>
    </source>
</evidence>
<feature type="compositionally biased region" description="Basic and acidic residues" evidence="9">
    <location>
        <begin position="15"/>
        <end position="25"/>
    </location>
</feature>
<evidence type="ECO:0000256" key="3">
    <source>
        <dbReference type="ARBA" id="ARBA00007222"/>
    </source>
</evidence>
<feature type="region of interest" description="Disordered" evidence="9">
    <location>
        <begin position="1"/>
        <end position="25"/>
    </location>
</feature>
<dbReference type="OrthoDB" id="292747at2759"/>
<evidence type="ECO:0000256" key="6">
    <source>
        <dbReference type="ARBA" id="ARBA00022692"/>
    </source>
</evidence>
<keyword evidence="6 10" id="KW-0812">Transmembrane</keyword>
<dbReference type="InterPro" id="IPR027005">
    <property type="entry name" value="PMT-like"/>
</dbReference>
<dbReference type="AlphaFoldDB" id="A0A9W7DM53"/>
<evidence type="ECO:0000313" key="13">
    <source>
        <dbReference type="Proteomes" id="UP001165063"/>
    </source>
</evidence>
<gene>
    <name evidence="12" type="ORF">Amon01_000613900</name>
</gene>
<feature type="transmembrane region" description="Helical" evidence="10">
    <location>
        <begin position="189"/>
        <end position="210"/>
    </location>
</feature>
<dbReference type="GO" id="GO:0005783">
    <property type="term" value="C:endoplasmic reticulum"/>
    <property type="evidence" value="ECO:0007669"/>
    <property type="project" value="TreeGrafter"/>
</dbReference>
<keyword evidence="8 10" id="KW-0472">Membrane</keyword>
<keyword evidence="13" id="KW-1185">Reference proteome</keyword>
<evidence type="ECO:0000256" key="1">
    <source>
        <dbReference type="ARBA" id="ARBA00004127"/>
    </source>
</evidence>
<accession>A0A9W7DM53</accession>
<dbReference type="GO" id="GO:0016020">
    <property type="term" value="C:membrane"/>
    <property type="evidence" value="ECO:0007669"/>
    <property type="project" value="InterPro"/>
</dbReference>
<feature type="compositionally biased region" description="Basic residues" evidence="9">
    <location>
        <begin position="1"/>
        <end position="10"/>
    </location>
</feature>
<organism evidence="12 13">
    <name type="scientific">Ambrosiozyma monospora</name>
    <name type="common">Yeast</name>
    <name type="synonym">Endomycopsis monosporus</name>
    <dbReference type="NCBI Taxonomy" id="43982"/>
    <lineage>
        <taxon>Eukaryota</taxon>
        <taxon>Fungi</taxon>
        <taxon>Dikarya</taxon>
        <taxon>Ascomycota</taxon>
        <taxon>Saccharomycotina</taxon>
        <taxon>Pichiomycetes</taxon>
        <taxon>Pichiales</taxon>
        <taxon>Pichiaceae</taxon>
        <taxon>Ambrosiozyma</taxon>
    </lineage>
</organism>
<proteinExistence type="inferred from homology"/>
<keyword evidence="7 10" id="KW-1133">Transmembrane helix</keyword>
<evidence type="ECO:0000256" key="5">
    <source>
        <dbReference type="ARBA" id="ARBA00022679"/>
    </source>
</evidence>
<feature type="transmembrane region" description="Helical" evidence="10">
    <location>
        <begin position="100"/>
        <end position="118"/>
    </location>
</feature>
<keyword evidence="5" id="KW-0808">Transferase</keyword>
<dbReference type="GO" id="GO:0004169">
    <property type="term" value="F:dolichyl-phosphate-mannose-protein mannosyltransferase activity"/>
    <property type="evidence" value="ECO:0007669"/>
    <property type="project" value="TreeGrafter"/>
</dbReference>
<dbReference type="EMBL" id="BSXU01003725">
    <property type="protein sequence ID" value="GMG40373.1"/>
    <property type="molecule type" value="Genomic_DNA"/>
</dbReference>
<comment type="pathway">
    <text evidence="2">Protein modification; protein glycosylation.</text>
</comment>
<reference evidence="12" key="1">
    <citation type="submission" date="2023-04" db="EMBL/GenBank/DDBJ databases">
        <title>Ambrosiozyma monospora NBRC 1965.</title>
        <authorList>
            <person name="Ichikawa N."/>
            <person name="Sato H."/>
            <person name="Tonouchi N."/>
        </authorList>
    </citation>
    <scope>NUCLEOTIDE SEQUENCE</scope>
    <source>
        <strain evidence="12">NBRC 1965</strain>
    </source>
</reference>
<dbReference type="Pfam" id="PF02366">
    <property type="entry name" value="PMT"/>
    <property type="match status" value="1"/>
</dbReference>
<evidence type="ECO:0000256" key="9">
    <source>
        <dbReference type="SAM" id="MobiDB-lite"/>
    </source>
</evidence>
<name>A0A9W7DM53_AMBMO</name>
<dbReference type="InterPro" id="IPR003342">
    <property type="entry name" value="ArnT-like_N"/>
</dbReference>
<dbReference type="Proteomes" id="UP001165063">
    <property type="component" value="Unassembled WGS sequence"/>
</dbReference>
<evidence type="ECO:0000313" key="12">
    <source>
        <dbReference type="EMBL" id="GMG40373.1"/>
    </source>
</evidence>
<dbReference type="PANTHER" id="PTHR10050">
    <property type="entry name" value="DOLICHYL-PHOSPHATE-MANNOSE--PROTEIN MANNOSYLTRANSFERASE"/>
    <property type="match status" value="1"/>
</dbReference>
<keyword evidence="4" id="KW-0328">Glycosyltransferase</keyword>
<evidence type="ECO:0000259" key="11">
    <source>
        <dbReference type="Pfam" id="PF02366"/>
    </source>
</evidence>
<protein>
    <submittedName>
        <fullName evidence="12">Unnamed protein product</fullName>
    </submittedName>
</protein>
<feature type="transmembrane region" description="Helical" evidence="10">
    <location>
        <begin position="222"/>
        <end position="253"/>
    </location>
</feature>
<evidence type="ECO:0000256" key="4">
    <source>
        <dbReference type="ARBA" id="ARBA00022676"/>
    </source>
</evidence>
<evidence type="ECO:0000256" key="2">
    <source>
        <dbReference type="ARBA" id="ARBA00004922"/>
    </source>
</evidence>
<feature type="domain" description="ArnT-like N-terminal" evidence="11">
    <location>
        <begin position="59"/>
        <end position="254"/>
    </location>
</feature>
<comment type="subcellular location">
    <subcellularLocation>
        <location evidence="1">Endomembrane system</location>
        <topology evidence="1">Multi-pass membrane protein</topology>
    </subcellularLocation>
</comment>
<comment type="similarity">
    <text evidence="3">Belongs to the glycosyltransferase 39 family.</text>
</comment>
<dbReference type="PANTHER" id="PTHR10050:SF51">
    <property type="entry name" value="PROTEIN O-MANNOSYL-TRANSFERASE 1"/>
    <property type="match status" value="1"/>
</dbReference>
<evidence type="ECO:0000256" key="10">
    <source>
        <dbReference type="SAM" id="Phobius"/>
    </source>
</evidence>
<comment type="caution">
    <text evidence="12">The sequence shown here is derived from an EMBL/GenBank/DDBJ whole genome shotgun (WGS) entry which is preliminary data.</text>
</comment>
<sequence>MAPKSKHAKKQTSPEVEKKQSEKSNLDDIDALVSFSKETTNSTISPEMEKWYRVANLTITSLAFLVRFAFVWFPSEIVFDEVHFGKFASYYLERTYFFDLHPPFAKLLIALVGYMVGYDGRFKFDNIGDSYIDNSIPYIPLRCLSVITGTLTVPLMFSTLQECGYSIPTCFFGAAIVAFDNAHVIDSRLILLDATLIISVAASIYCYVRFVKQRHTPFTFNWYKWLFLTGVSLSCVISTKYVGVFTFMCVALLC</sequence>
<evidence type="ECO:0000256" key="8">
    <source>
        <dbReference type="ARBA" id="ARBA00023136"/>
    </source>
</evidence>
<feature type="transmembrane region" description="Helical" evidence="10">
    <location>
        <begin position="139"/>
        <end position="159"/>
    </location>
</feature>